<dbReference type="GO" id="GO:0046872">
    <property type="term" value="F:metal ion binding"/>
    <property type="evidence" value="ECO:0007669"/>
    <property type="project" value="UniProtKB-UniRule"/>
</dbReference>
<evidence type="ECO:0000256" key="1">
    <source>
        <dbReference type="ARBA" id="ARBA00004613"/>
    </source>
</evidence>
<dbReference type="EMBL" id="CANTUO010000004">
    <property type="protein sequence ID" value="CAI5759635.1"/>
    <property type="molecule type" value="Genomic_DNA"/>
</dbReference>
<keyword evidence="5" id="KW-0479">Metal-binding</keyword>
<dbReference type="InterPro" id="IPR008427">
    <property type="entry name" value="Extracellular_membr_CFEM_dom"/>
</dbReference>
<feature type="compositionally biased region" description="Polar residues" evidence="6">
    <location>
        <begin position="136"/>
        <end position="217"/>
    </location>
</feature>
<comment type="subcellular location">
    <subcellularLocation>
        <location evidence="1">Secreted</location>
    </subcellularLocation>
</comment>
<feature type="compositionally biased region" description="Low complexity" evidence="6">
    <location>
        <begin position="116"/>
        <end position="135"/>
    </location>
</feature>
<feature type="disulfide bond" evidence="5">
    <location>
        <begin position="54"/>
        <end position="87"/>
    </location>
</feature>
<feature type="disulfide bond" evidence="5">
    <location>
        <begin position="31"/>
        <end position="71"/>
    </location>
</feature>
<feature type="disulfide bond" evidence="5">
    <location>
        <begin position="45"/>
        <end position="52"/>
    </location>
</feature>
<protein>
    <recommendedName>
        <fullName evidence="7">CFEM domain-containing protein</fullName>
    </recommendedName>
</protein>
<evidence type="ECO:0000256" key="4">
    <source>
        <dbReference type="ARBA" id="ARBA00023157"/>
    </source>
</evidence>
<evidence type="ECO:0000313" key="8">
    <source>
        <dbReference type="EMBL" id="CAI5759635.1"/>
    </source>
</evidence>
<evidence type="ECO:0000259" key="7">
    <source>
        <dbReference type="PROSITE" id="PS52012"/>
    </source>
</evidence>
<evidence type="ECO:0000256" key="2">
    <source>
        <dbReference type="ARBA" id="ARBA00022525"/>
    </source>
</evidence>
<dbReference type="Pfam" id="PF05730">
    <property type="entry name" value="CFEM"/>
    <property type="match status" value="1"/>
</dbReference>
<dbReference type="Proteomes" id="UP001152885">
    <property type="component" value="Unassembled WGS sequence"/>
</dbReference>
<feature type="disulfide bond" evidence="5">
    <location>
        <begin position="35"/>
        <end position="66"/>
    </location>
</feature>
<comment type="caution">
    <text evidence="8">The sequence shown here is derived from an EMBL/GenBank/DDBJ whole genome shotgun (WGS) entry which is preliminary data.</text>
</comment>
<keyword evidence="2" id="KW-0964">Secreted</keyword>
<accession>A0A9W4XMS0</accession>
<keyword evidence="9" id="KW-1185">Reference proteome</keyword>
<reference evidence="8" key="1">
    <citation type="submission" date="2022-12" db="EMBL/GenBank/DDBJ databases">
        <authorList>
            <person name="Brejova B."/>
        </authorList>
    </citation>
    <scope>NUCLEOTIDE SEQUENCE</scope>
</reference>
<proteinExistence type="predicted"/>
<dbReference type="GO" id="GO:0005576">
    <property type="term" value="C:extracellular region"/>
    <property type="evidence" value="ECO:0007669"/>
    <property type="project" value="UniProtKB-SubCell"/>
</dbReference>
<feature type="region of interest" description="Disordered" evidence="6">
    <location>
        <begin position="114"/>
        <end position="223"/>
    </location>
</feature>
<feature type="binding site" description="axial binding residue" evidence="5">
    <location>
        <position position="49"/>
    </location>
    <ligand>
        <name>heme</name>
        <dbReference type="ChEBI" id="CHEBI:30413"/>
    </ligand>
    <ligandPart>
        <name>Fe</name>
        <dbReference type="ChEBI" id="CHEBI:18248"/>
    </ligandPart>
</feature>
<gene>
    <name evidence="8" type="ORF">CANVERA_P4146</name>
</gene>
<sequence>MSNPYETYPSVPRTASINGFADRIYDQLPACAQPCVKESTSSTPCPYWDTGCLCVIPAFTSAVGECIAENCSGEDVTNAESLAVSICSSAGVWEPYWILPASVSQELSDAANRQVATSTASTEQQTTQELATTSAPAETTAQETSVAQESSAPQETSVAEESSAPQETSVAEESSAPQETSVAEESSAPQETSVAQESSAQETSSVEGSSSAAQGESTESESVSVALVNAANAPTIAFGGIVACLAALF</sequence>
<evidence type="ECO:0000313" key="9">
    <source>
        <dbReference type="Proteomes" id="UP001152885"/>
    </source>
</evidence>
<name>A0A9W4XMS0_9ASCO</name>
<keyword evidence="5" id="KW-0408">Iron</keyword>
<evidence type="ECO:0000256" key="3">
    <source>
        <dbReference type="ARBA" id="ARBA00022729"/>
    </source>
</evidence>
<feature type="domain" description="CFEM" evidence="7">
    <location>
        <begin position="3"/>
        <end position="114"/>
    </location>
</feature>
<evidence type="ECO:0000256" key="5">
    <source>
        <dbReference type="PROSITE-ProRule" id="PRU01356"/>
    </source>
</evidence>
<dbReference type="AlphaFoldDB" id="A0A9W4XMS0"/>
<keyword evidence="5" id="KW-0349">Heme</keyword>
<organism evidence="8 9">
    <name type="scientific">Candida verbasci</name>
    <dbReference type="NCBI Taxonomy" id="1227364"/>
    <lineage>
        <taxon>Eukaryota</taxon>
        <taxon>Fungi</taxon>
        <taxon>Dikarya</taxon>
        <taxon>Ascomycota</taxon>
        <taxon>Saccharomycotina</taxon>
        <taxon>Pichiomycetes</taxon>
        <taxon>Debaryomycetaceae</taxon>
        <taxon>Candida/Lodderomyces clade</taxon>
        <taxon>Candida</taxon>
    </lineage>
</organism>
<dbReference type="PROSITE" id="PS52012">
    <property type="entry name" value="CFEM"/>
    <property type="match status" value="1"/>
</dbReference>
<dbReference type="OrthoDB" id="2496787at2759"/>
<evidence type="ECO:0000256" key="6">
    <source>
        <dbReference type="SAM" id="MobiDB-lite"/>
    </source>
</evidence>
<dbReference type="SMART" id="SM00747">
    <property type="entry name" value="CFEM"/>
    <property type="match status" value="1"/>
</dbReference>
<keyword evidence="4 5" id="KW-1015">Disulfide bond</keyword>
<keyword evidence="3" id="KW-0732">Signal</keyword>